<feature type="transmembrane region" description="Helical" evidence="2">
    <location>
        <begin position="47"/>
        <end position="68"/>
    </location>
</feature>
<dbReference type="PROSITE" id="PS51318">
    <property type="entry name" value="TAT"/>
    <property type="match status" value="1"/>
</dbReference>
<dbReference type="RefSeq" id="WP_093466468.1">
    <property type="nucleotide sequence ID" value="NZ_FNST01000002.1"/>
</dbReference>
<evidence type="ECO:0000256" key="2">
    <source>
        <dbReference type="SAM" id="Phobius"/>
    </source>
</evidence>
<gene>
    <name evidence="3" type="ORF">SAMN04490356_6358</name>
</gene>
<feature type="region of interest" description="Disordered" evidence="1">
    <location>
        <begin position="70"/>
        <end position="172"/>
    </location>
</feature>
<proteinExistence type="predicted"/>
<feature type="compositionally biased region" description="Low complexity" evidence="1">
    <location>
        <begin position="141"/>
        <end position="153"/>
    </location>
</feature>
<keyword evidence="4" id="KW-1185">Reference proteome</keyword>
<keyword evidence="2" id="KW-0472">Membrane</keyword>
<dbReference type="Proteomes" id="UP000198609">
    <property type="component" value="Unassembled WGS sequence"/>
</dbReference>
<evidence type="ECO:0000256" key="1">
    <source>
        <dbReference type="SAM" id="MobiDB-lite"/>
    </source>
</evidence>
<protein>
    <submittedName>
        <fullName evidence="3">Uncharacterized protein</fullName>
    </submittedName>
</protein>
<dbReference type="InterPro" id="IPR006311">
    <property type="entry name" value="TAT_signal"/>
</dbReference>
<dbReference type="AlphaFoldDB" id="A0A1H4X0Y0"/>
<feature type="compositionally biased region" description="Pro residues" evidence="1">
    <location>
        <begin position="82"/>
        <end position="98"/>
    </location>
</feature>
<accession>A0A1H4X0Y0</accession>
<organism evidence="3 4">
    <name type="scientific">Streptomyces melanosporofaciens</name>
    <dbReference type="NCBI Taxonomy" id="67327"/>
    <lineage>
        <taxon>Bacteria</taxon>
        <taxon>Bacillati</taxon>
        <taxon>Actinomycetota</taxon>
        <taxon>Actinomycetes</taxon>
        <taxon>Kitasatosporales</taxon>
        <taxon>Streptomycetaceae</taxon>
        <taxon>Streptomyces</taxon>
        <taxon>Streptomyces violaceusniger group</taxon>
    </lineage>
</organism>
<name>A0A1H4X0Y0_STRMJ</name>
<keyword evidence="2" id="KW-0812">Transmembrane</keyword>
<sequence>MTPHCDDGPELEPDDPLAVILRPTSDYLGPPPGRYEAIRRAAARRRLLRTAAGVGVSCAVAALIALPLRLTAPETPARPTVPLAPPPATGRTTPPLPSAPASRPSASPTPSAPSKVPSQRATRGPRGETAGPRDSGDVPLRGRSTAPSSSARAEPSERRSGALPTPGSIRRP</sequence>
<evidence type="ECO:0000313" key="3">
    <source>
        <dbReference type="EMBL" id="SEC98414.1"/>
    </source>
</evidence>
<feature type="compositionally biased region" description="Low complexity" evidence="1">
    <location>
        <begin position="99"/>
        <end position="118"/>
    </location>
</feature>
<reference evidence="4" key="1">
    <citation type="submission" date="2016-10" db="EMBL/GenBank/DDBJ databases">
        <authorList>
            <person name="Varghese N."/>
            <person name="Submissions S."/>
        </authorList>
    </citation>
    <scope>NUCLEOTIDE SEQUENCE [LARGE SCALE GENOMIC DNA]</scope>
    <source>
        <strain evidence="4">DSM 40318</strain>
    </source>
</reference>
<dbReference type="EMBL" id="FNST01000002">
    <property type="protein sequence ID" value="SEC98414.1"/>
    <property type="molecule type" value="Genomic_DNA"/>
</dbReference>
<keyword evidence="2" id="KW-1133">Transmembrane helix</keyword>
<evidence type="ECO:0000313" key="4">
    <source>
        <dbReference type="Proteomes" id="UP000198609"/>
    </source>
</evidence>